<keyword evidence="2 5" id="KW-0812">Transmembrane</keyword>
<proteinExistence type="predicted"/>
<reference evidence="6 7" key="1">
    <citation type="submission" date="2023-07" db="EMBL/GenBank/DDBJ databases">
        <title>Genomic Encyclopedia of Type Strains, Phase IV (KMG-IV): sequencing the most valuable type-strain genomes for metagenomic binning, comparative biology and taxonomic classification.</title>
        <authorList>
            <person name="Goeker M."/>
        </authorList>
    </citation>
    <scope>NUCLEOTIDE SEQUENCE [LARGE SCALE GENOMIC DNA]</scope>
    <source>
        <strain evidence="6 7">DSM 12751</strain>
    </source>
</reference>
<evidence type="ECO:0000256" key="5">
    <source>
        <dbReference type="SAM" id="Phobius"/>
    </source>
</evidence>
<dbReference type="Proteomes" id="UP001235840">
    <property type="component" value="Unassembled WGS sequence"/>
</dbReference>
<evidence type="ECO:0000256" key="2">
    <source>
        <dbReference type="ARBA" id="ARBA00022692"/>
    </source>
</evidence>
<keyword evidence="4 5" id="KW-0472">Membrane</keyword>
<feature type="transmembrane region" description="Helical" evidence="5">
    <location>
        <begin position="102"/>
        <end position="120"/>
    </location>
</feature>
<evidence type="ECO:0000313" key="7">
    <source>
        <dbReference type="Proteomes" id="UP001235840"/>
    </source>
</evidence>
<evidence type="ECO:0000256" key="3">
    <source>
        <dbReference type="ARBA" id="ARBA00022989"/>
    </source>
</evidence>
<dbReference type="InterPro" id="IPR010899">
    <property type="entry name" value="UPF0344"/>
</dbReference>
<feature type="transmembrane region" description="Helical" evidence="5">
    <location>
        <begin position="12"/>
        <end position="29"/>
    </location>
</feature>
<keyword evidence="7" id="KW-1185">Reference proteome</keyword>
<comment type="caution">
    <text evidence="6">The sequence shown here is derived from an EMBL/GenBank/DDBJ whole genome shotgun (WGS) entry which is preliminary data.</text>
</comment>
<name>A0ABT9W136_9BACI</name>
<keyword evidence="3 5" id="KW-1133">Transmembrane helix</keyword>
<keyword evidence="1" id="KW-1003">Cell membrane</keyword>
<dbReference type="Pfam" id="PF07457">
    <property type="entry name" value="DUF1516"/>
    <property type="match status" value="1"/>
</dbReference>
<organism evidence="6 7">
    <name type="scientific">Caldalkalibacillus horti</name>
    <dbReference type="NCBI Taxonomy" id="77523"/>
    <lineage>
        <taxon>Bacteria</taxon>
        <taxon>Bacillati</taxon>
        <taxon>Bacillota</taxon>
        <taxon>Bacilli</taxon>
        <taxon>Bacillales</taxon>
        <taxon>Bacillaceae</taxon>
        <taxon>Caldalkalibacillus</taxon>
    </lineage>
</organism>
<feature type="transmembrane region" description="Helical" evidence="5">
    <location>
        <begin position="70"/>
        <end position="90"/>
    </location>
</feature>
<evidence type="ECO:0000256" key="1">
    <source>
        <dbReference type="ARBA" id="ARBA00022475"/>
    </source>
</evidence>
<evidence type="ECO:0000256" key="4">
    <source>
        <dbReference type="ARBA" id="ARBA00023136"/>
    </source>
</evidence>
<feature type="transmembrane region" description="Helical" evidence="5">
    <location>
        <begin position="41"/>
        <end position="58"/>
    </location>
</feature>
<gene>
    <name evidence="6" type="ORF">J2S11_002863</name>
</gene>
<dbReference type="RefSeq" id="WP_307395554.1">
    <property type="nucleotide sequence ID" value="NZ_BAAADK010000003.1"/>
</dbReference>
<evidence type="ECO:0000313" key="6">
    <source>
        <dbReference type="EMBL" id="MDQ0166947.1"/>
    </source>
</evidence>
<sequence>MYTFLFHLHTGAWPAMILIFFVVYFLIRAQKEKISKILSMVLRLVYIAMLGSGAGMVIERFIELGFTSSNFIFLLKGVLAFMLIGTMEAIHGKTKRGERATPIWIVFTILLITVLVLGYLKL</sequence>
<protein>
    <submittedName>
        <fullName evidence="6">ABC-type transport system involved in cytochrome c biogenesis permease subunit</fullName>
    </submittedName>
</protein>
<dbReference type="EMBL" id="JAUSTY010000011">
    <property type="protein sequence ID" value="MDQ0166947.1"/>
    <property type="molecule type" value="Genomic_DNA"/>
</dbReference>
<accession>A0ABT9W136</accession>